<name>A0ABS7RL34_9ACTN</name>
<dbReference type="Gene3D" id="1.10.1740.10">
    <property type="match status" value="1"/>
</dbReference>
<dbReference type="RefSeq" id="WP_221023974.1">
    <property type="nucleotide sequence ID" value="NZ_JAIEZQ010000001.1"/>
</dbReference>
<accession>A0ABS7RL34</accession>
<dbReference type="PANTHER" id="PTHR10357">
    <property type="entry name" value="ALPHA-AMYLASE FAMILY MEMBER"/>
    <property type="match status" value="1"/>
</dbReference>
<gene>
    <name evidence="2" type="ORF">K1X13_05495</name>
</gene>
<evidence type="ECO:0000259" key="1">
    <source>
        <dbReference type="SMART" id="SM00642"/>
    </source>
</evidence>
<dbReference type="Proteomes" id="UP000754710">
    <property type="component" value="Unassembled WGS sequence"/>
</dbReference>
<dbReference type="InterPro" id="IPR055218">
    <property type="entry name" value="Amylosucrase_C"/>
</dbReference>
<dbReference type="PANTHER" id="PTHR10357:SF213">
    <property type="entry name" value="ALPHA AMYLASE CATALYTIC REGION"/>
    <property type="match status" value="1"/>
</dbReference>
<dbReference type="SMART" id="SM00642">
    <property type="entry name" value="Aamy"/>
    <property type="match status" value="1"/>
</dbReference>
<proteinExistence type="predicted"/>
<dbReference type="InterPro" id="IPR045857">
    <property type="entry name" value="O16G_dom_2"/>
</dbReference>
<comment type="caution">
    <text evidence="2">The sequence shown here is derived from an EMBL/GenBank/DDBJ whole genome shotgun (WGS) entry which is preliminary data.</text>
</comment>
<dbReference type="InterPro" id="IPR017853">
    <property type="entry name" value="GH"/>
</dbReference>
<protein>
    <submittedName>
        <fullName evidence="2">Alpha-amylase family protein</fullName>
    </submittedName>
</protein>
<reference evidence="2 3" key="1">
    <citation type="submission" date="2021-08" db="EMBL/GenBank/DDBJ databases">
        <title>Nocardioides bacterium WL0053 sp. nov., isolated from the sediment.</title>
        <authorList>
            <person name="Wang L."/>
            <person name="Zhang D."/>
            <person name="Zhang A."/>
        </authorList>
    </citation>
    <scope>NUCLEOTIDE SEQUENCE [LARGE SCALE GENOMIC DNA]</scope>
    <source>
        <strain evidence="2 3">WL0053</strain>
    </source>
</reference>
<dbReference type="InterPro" id="IPR006047">
    <property type="entry name" value="GH13_cat_dom"/>
</dbReference>
<organism evidence="2 3">
    <name type="scientific">Nocardioides jiangsuensis</name>
    <dbReference type="NCBI Taxonomy" id="2866161"/>
    <lineage>
        <taxon>Bacteria</taxon>
        <taxon>Bacillati</taxon>
        <taxon>Actinomycetota</taxon>
        <taxon>Actinomycetes</taxon>
        <taxon>Propionibacteriales</taxon>
        <taxon>Nocardioidaceae</taxon>
        <taxon>Nocardioides</taxon>
    </lineage>
</organism>
<evidence type="ECO:0000313" key="2">
    <source>
        <dbReference type="EMBL" id="MBY9074272.1"/>
    </source>
</evidence>
<feature type="domain" description="Glycosyl hydrolase family 13 catalytic" evidence="1">
    <location>
        <begin position="97"/>
        <end position="538"/>
    </location>
</feature>
<dbReference type="Gene3D" id="3.90.400.10">
    <property type="entry name" value="Oligo-1,6-glucosidase, Domain 2"/>
    <property type="match status" value="1"/>
</dbReference>
<dbReference type="InterPro" id="IPR044077">
    <property type="entry name" value="Amylosucrase"/>
</dbReference>
<sequence>MPPPAPRPAAPLDACAPALASAPAHRRELFEARVERWWPDLYDGLDGVYPDPFGTASRVIAAAARAFVEREDDLHRLDLRRSLEPDWFQRPTMLGYAAYADRFAGDLAGVAARAPYLAELGVTYLHLMPLLEPREGPNDGGYAVADYRTVRADLGTMADLRDLARTLRGHGISVCLDLVLNHVADQHEWAVRARRGEQRYRDYFYVFPDRETPDRYEENLPEVFPDFAPGSFTWDDDLDGWVWTTFNAYQWDVAWSNPDVFCEYVDIVLDLANEGVEVFRLDAIAFLWKRMGTACQNQPEVHALTQAMRAVAKMACPAVLFKAEAIVGPQDLVHYLGKGRHHAKVSDLAYHNGLMVQLWSMFASRDVRLATAALRQLPAIPASTSWVTYARCHDDIGWAIDDGDARAVGLDGHAHRSFLSDFYSGAFPGSFARGLVFQHNEQTGDRRISGSLASLAGLECGDPHAVDRILLAHALTLGWGGLPVLWMGDELGLTNDPGWDHDPAHADDNRWAHRPRMPWPPHDETGVHAGLRNLVQARRALPHLHASVGAQPLDPSDSGVLLVLRDHPLGPMLGAYNVTEHHRPLPAYRLADLGLDPAACVDHIRRARLTVGDDGAIWLPPYAALWVTGDEHA</sequence>
<dbReference type="Pfam" id="PF00128">
    <property type="entry name" value="Alpha-amylase"/>
    <property type="match status" value="1"/>
</dbReference>
<dbReference type="SUPFAM" id="SSF51445">
    <property type="entry name" value="(Trans)glycosidases"/>
    <property type="match status" value="1"/>
</dbReference>
<evidence type="ECO:0000313" key="3">
    <source>
        <dbReference type="Proteomes" id="UP000754710"/>
    </source>
</evidence>
<dbReference type="Gene3D" id="2.60.40.1180">
    <property type="entry name" value="Golgi alpha-mannosidase II"/>
    <property type="match status" value="1"/>
</dbReference>
<dbReference type="CDD" id="cd11324">
    <property type="entry name" value="AmyAc_Amylosucrase"/>
    <property type="match status" value="1"/>
</dbReference>
<dbReference type="EMBL" id="JAIEZQ010000001">
    <property type="protein sequence ID" value="MBY9074272.1"/>
    <property type="molecule type" value="Genomic_DNA"/>
</dbReference>
<dbReference type="InterPro" id="IPR013780">
    <property type="entry name" value="Glyco_hydro_b"/>
</dbReference>
<dbReference type="Pfam" id="PF22582">
    <property type="entry name" value="Amylosucrase_C-like"/>
    <property type="match status" value="1"/>
</dbReference>
<dbReference type="Gene3D" id="3.20.20.80">
    <property type="entry name" value="Glycosidases"/>
    <property type="match status" value="1"/>
</dbReference>
<keyword evidence="3" id="KW-1185">Reference proteome</keyword>